<feature type="transmembrane region" description="Helical" evidence="1">
    <location>
        <begin position="6"/>
        <end position="26"/>
    </location>
</feature>
<name>A0A1M5P125_9FIRM</name>
<reference evidence="4" key="1">
    <citation type="submission" date="2016-11" db="EMBL/GenBank/DDBJ databases">
        <authorList>
            <person name="Varghese N."/>
            <person name="Submissions S."/>
        </authorList>
    </citation>
    <scope>NUCLEOTIDE SEQUENCE [LARGE SCALE GENOMIC DNA]</scope>
    <source>
        <strain evidence="4">DSM 15285</strain>
    </source>
</reference>
<gene>
    <name evidence="3" type="ORF">SAMN02744040_00326</name>
</gene>
<keyword evidence="1" id="KW-0812">Transmembrane</keyword>
<organism evidence="3 4">
    <name type="scientific">Tepidibacter thalassicus DSM 15285</name>
    <dbReference type="NCBI Taxonomy" id="1123350"/>
    <lineage>
        <taxon>Bacteria</taxon>
        <taxon>Bacillati</taxon>
        <taxon>Bacillota</taxon>
        <taxon>Clostridia</taxon>
        <taxon>Peptostreptococcales</taxon>
        <taxon>Peptostreptococcaceae</taxon>
        <taxon>Tepidibacter</taxon>
    </lineage>
</organism>
<dbReference type="RefSeq" id="WP_143145344.1">
    <property type="nucleotide sequence ID" value="NZ_FQXH01000005.1"/>
</dbReference>
<sequence>MLNKKIYKHVFLISVIIIFVFSVKLIKENTHKSSKYINNIENVNQQKNLELTNKYIQNNIIDLIRNYENAMVKSINKNNFSIVEPYLIPNSNLYKSQKYLVTNLYKRNIKEQLLDVQVENIEFINGVYNVYVYEKFNITYGKKGSKIKEFNYIYEVKKNNEKLGLSDIFSVNEKFNTYSKHLEKQFQINYNNEDYYKPLKNIDNANKIYENPSKYIGKKIEISGTIIYIKENFNSENILISNGKNIFHVFCYKNVKHFKGDKVIVYGKIIGETSDYNINNISKSIPSIYGNYIYVY</sequence>
<dbReference type="AlphaFoldDB" id="A0A1M5P125"/>
<evidence type="ECO:0000313" key="4">
    <source>
        <dbReference type="Proteomes" id="UP000242520"/>
    </source>
</evidence>
<dbReference type="Pfam" id="PF22819">
    <property type="entry name" value="TcaA_5th"/>
    <property type="match status" value="1"/>
</dbReference>
<dbReference type="Proteomes" id="UP000242520">
    <property type="component" value="Unassembled WGS sequence"/>
</dbReference>
<dbReference type="OrthoDB" id="1901004at2"/>
<feature type="domain" description="TcaA protein NTF2-like" evidence="2">
    <location>
        <begin position="57"/>
        <end position="167"/>
    </location>
</feature>
<dbReference type="EMBL" id="FQXH01000005">
    <property type="protein sequence ID" value="SHG95407.1"/>
    <property type="molecule type" value="Genomic_DNA"/>
</dbReference>
<keyword evidence="1" id="KW-1133">Transmembrane helix</keyword>
<proteinExistence type="predicted"/>
<accession>A0A1M5P125</accession>
<protein>
    <recommendedName>
        <fullName evidence="2">TcaA protein NTF2-like domain-containing protein</fullName>
    </recommendedName>
</protein>
<evidence type="ECO:0000256" key="1">
    <source>
        <dbReference type="SAM" id="Phobius"/>
    </source>
</evidence>
<evidence type="ECO:0000259" key="2">
    <source>
        <dbReference type="Pfam" id="PF22819"/>
    </source>
</evidence>
<evidence type="ECO:0000313" key="3">
    <source>
        <dbReference type="EMBL" id="SHG95407.1"/>
    </source>
</evidence>
<dbReference type="InterPro" id="IPR054528">
    <property type="entry name" value="TcaA_5th"/>
</dbReference>
<dbReference type="STRING" id="1123350.SAMN02744040_00326"/>
<keyword evidence="1" id="KW-0472">Membrane</keyword>
<keyword evidence="4" id="KW-1185">Reference proteome</keyword>